<evidence type="ECO:0000256" key="1">
    <source>
        <dbReference type="ARBA" id="ARBA00006484"/>
    </source>
</evidence>
<dbReference type="PRINTS" id="PR00081">
    <property type="entry name" value="GDHRDH"/>
</dbReference>
<dbReference type="PROSITE" id="PS00061">
    <property type="entry name" value="ADH_SHORT"/>
    <property type="match status" value="1"/>
</dbReference>
<name>A0ABN2V486_9ACTN</name>
<keyword evidence="4" id="KW-1185">Reference proteome</keyword>
<dbReference type="EMBL" id="BAAAQN010000045">
    <property type="protein sequence ID" value="GAA2048547.1"/>
    <property type="molecule type" value="Genomic_DNA"/>
</dbReference>
<feature type="domain" description="Ketoreductase" evidence="2">
    <location>
        <begin position="9"/>
        <end position="188"/>
    </location>
</feature>
<dbReference type="InterPro" id="IPR036291">
    <property type="entry name" value="NAD(P)-bd_dom_sf"/>
</dbReference>
<comment type="caution">
    <text evidence="3">The sequence shown here is derived from an EMBL/GenBank/DDBJ whole genome shotgun (WGS) entry which is preliminary data.</text>
</comment>
<dbReference type="PANTHER" id="PTHR42879">
    <property type="entry name" value="3-OXOACYL-(ACYL-CARRIER-PROTEIN) REDUCTASE"/>
    <property type="match status" value="1"/>
</dbReference>
<evidence type="ECO:0000259" key="2">
    <source>
        <dbReference type="SMART" id="SM00822"/>
    </source>
</evidence>
<reference evidence="3 4" key="1">
    <citation type="journal article" date="2019" name="Int. J. Syst. Evol. Microbiol.">
        <title>The Global Catalogue of Microorganisms (GCM) 10K type strain sequencing project: providing services to taxonomists for standard genome sequencing and annotation.</title>
        <authorList>
            <consortium name="The Broad Institute Genomics Platform"/>
            <consortium name="The Broad Institute Genome Sequencing Center for Infectious Disease"/>
            <person name="Wu L."/>
            <person name="Ma J."/>
        </authorList>
    </citation>
    <scope>NUCLEOTIDE SEQUENCE [LARGE SCALE GENOMIC DNA]</scope>
    <source>
        <strain evidence="3 4">JCM 16014</strain>
    </source>
</reference>
<accession>A0ABN2V486</accession>
<dbReference type="SMART" id="SM00822">
    <property type="entry name" value="PKS_KR"/>
    <property type="match status" value="1"/>
</dbReference>
<dbReference type="InterPro" id="IPR002347">
    <property type="entry name" value="SDR_fam"/>
</dbReference>
<dbReference type="InterPro" id="IPR050259">
    <property type="entry name" value="SDR"/>
</dbReference>
<sequence length="270" mass="27659">MDVTRMSGKVVLVTGAGTGIGAAVGRRAVAEGARVVLTGRRAEPLERVAAELGGAALAVPADAATPEDAARVVEAALNRFGQLDVLVANAGAHYPGAVLDLKDDDWHAAVRANLDTAFVMARAALPALIAARGNIVVVSSIAGLFAGPEAAGYVTTKHALIGLTRSLARDYGARGVRVNAVCPGWVRTEMADTQMDELGRRSGIDRDAAYALVTKDTPLRRAAEAEEIASVTAFLASPEASAMTGAVVVADCGAGCVDLPTLAFVPDFVD</sequence>
<dbReference type="Proteomes" id="UP001500751">
    <property type="component" value="Unassembled WGS sequence"/>
</dbReference>
<dbReference type="InterPro" id="IPR020904">
    <property type="entry name" value="Sc_DH/Rdtase_CS"/>
</dbReference>
<dbReference type="PRINTS" id="PR00080">
    <property type="entry name" value="SDRFAMILY"/>
</dbReference>
<evidence type="ECO:0000313" key="3">
    <source>
        <dbReference type="EMBL" id="GAA2048547.1"/>
    </source>
</evidence>
<comment type="similarity">
    <text evidence="1">Belongs to the short-chain dehydrogenases/reductases (SDR) family.</text>
</comment>
<proteinExistence type="inferred from homology"/>
<gene>
    <name evidence="3" type="ORF">GCM10009839_62720</name>
</gene>
<dbReference type="InterPro" id="IPR057326">
    <property type="entry name" value="KR_dom"/>
</dbReference>
<dbReference type="Gene3D" id="3.40.50.720">
    <property type="entry name" value="NAD(P)-binding Rossmann-like Domain"/>
    <property type="match status" value="1"/>
</dbReference>
<dbReference type="SUPFAM" id="SSF51735">
    <property type="entry name" value="NAD(P)-binding Rossmann-fold domains"/>
    <property type="match status" value="1"/>
</dbReference>
<evidence type="ECO:0000313" key="4">
    <source>
        <dbReference type="Proteomes" id="UP001500751"/>
    </source>
</evidence>
<dbReference type="PANTHER" id="PTHR42879:SF2">
    <property type="entry name" value="3-OXOACYL-[ACYL-CARRIER-PROTEIN] REDUCTASE FABG"/>
    <property type="match status" value="1"/>
</dbReference>
<organism evidence="3 4">
    <name type="scientific">Catenulispora yoronensis</name>
    <dbReference type="NCBI Taxonomy" id="450799"/>
    <lineage>
        <taxon>Bacteria</taxon>
        <taxon>Bacillati</taxon>
        <taxon>Actinomycetota</taxon>
        <taxon>Actinomycetes</taxon>
        <taxon>Catenulisporales</taxon>
        <taxon>Catenulisporaceae</taxon>
        <taxon>Catenulispora</taxon>
    </lineage>
</organism>
<dbReference type="Pfam" id="PF13561">
    <property type="entry name" value="adh_short_C2"/>
    <property type="match status" value="1"/>
</dbReference>
<protein>
    <submittedName>
        <fullName evidence="3">SDR family oxidoreductase</fullName>
    </submittedName>
</protein>
<dbReference type="CDD" id="cd05233">
    <property type="entry name" value="SDR_c"/>
    <property type="match status" value="1"/>
</dbReference>